<dbReference type="EMBL" id="DF237538">
    <property type="protein sequence ID" value="GAQ90005.1"/>
    <property type="molecule type" value="Genomic_DNA"/>
</dbReference>
<evidence type="ECO:0000313" key="5">
    <source>
        <dbReference type="Proteomes" id="UP000054558"/>
    </source>
</evidence>
<feature type="domain" description="DUF642" evidence="3">
    <location>
        <begin position="73"/>
        <end position="172"/>
    </location>
</feature>
<evidence type="ECO:0000256" key="2">
    <source>
        <dbReference type="SAM" id="SignalP"/>
    </source>
</evidence>
<dbReference type="InterPro" id="IPR006946">
    <property type="entry name" value="DGR2-like_dom"/>
</dbReference>
<evidence type="ECO:0000259" key="3">
    <source>
        <dbReference type="Pfam" id="PF04862"/>
    </source>
</evidence>
<keyword evidence="2" id="KW-0732">Signal</keyword>
<feature type="chain" id="PRO_5013027940" description="DUF642 domain-containing protein" evidence="2">
    <location>
        <begin position="31"/>
        <end position="221"/>
    </location>
</feature>
<gene>
    <name evidence="4" type="ORF">KFL_005890010</name>
</gene>
<reference evidence="4 5" key="1">
    <citation type="journal article" date="2014" name="Nat. Commun.">
        <title>Klebsormidium flaccidum genome reveals primary factors for plant terrestrial adaptation.</title>
        <authorList>
            <person name="Hori K."/>
            <person name="Maruyama F."/>
            <person name="Fujisawa T."/>
            <person name="Togashi T."/>
            <person name="Yamamoto N."/>
            <person name="Seo M."/>
            <person name="Sato S."/>
            <person name="Yamada T."/>
            <person name="Mori H."/>
            <person name="Tajima N."/>
            <person name="Moriyama T."/>
            <person name="Ikeuchi M."/>
            <person name="Watanabe M."/>
            <person name="Wada H."/>
            <person name="Kobayashi K."/>
            <person name="Saito M."/>
            <person name="Masuda T."/>
            <person name="Sasaki-Sekimoto Y."/>
            <person name="Mashiguchi K."/>
            <person name="Awai K."/>
            <person name="Shimojima M."/>
            <person name="Masuda S."/>
            <person name="Iwai M."/>
            <person name="Nobusawa T."/>
            <person name="Narise T."/>
            <person name="Kondo S."/>
            <person name="Saito H."/>
            <person name="Sato R."/>
            <person name="Murakawa M."/>
            <person name="Ihara Y."/>
            <person name="Oshima-Yamada Y."/>
            <person name="Ohtaka K."/>
            <person name="Satoh M."/>
            <person name="Sonobe K."/>
            <person name="Ishii M."/>
            <person name="Ohtani R."/>
            <person name="Kanamori-Sato M."/>
            <person name="Honoki R."/>
            <person name="Miyazaki D."/>
            <person name="Mochizuki H."/>
            <person name="Umetsu J."/>
            <person name="Higashi K."/>
            <person name="Shibata D."/>
            <person name="Kamiya Y."/>
            <person name="Sato N."/>
            <person name="Nakamura Y."/>
            <person name="Tabata S."/>
            <person name="Ida S."/>
            <person name="Kurokawa K."/>
            <person name="Ohta H."/>
        </authorList>
    </citation>
    <scope>NUCLEOTIDE SEQUENCE [LARGE SCALE GENOMIC DNA]</scope>
    <source>
        <strain evidence="4 5">NIES-2285</strain>
    </source>
</reference>
<organism evidence="4 5">
    <name type="scientific">Klebsormidium nitens</name>
    <name type="common">Green alga</name>
    <name type="synonym">Ulothrix nitens</name>
    <dbReference type="NCBI Taxonomy" id="105231"/>
    <lineage>
        <taxon>Eukaryota</taxon>
        <taxon>Viridiplantae</taxon>
        <taxon>Streptophyta</taxon>
        <taxon>Klebsormidiophyceae</taxon>
        <taxon>Klebsormidiales</taxon>
        <taxon>Klebsormidiaceae</taxon>
        <taxon>Klebsormidium</taxon>
    </lineage>
</organism>
<feature type="compositionally biased region" description="Pro residues" evidence="1">
    <location>
        <begin position="187"/>
        <end position="221"/>
    </location>
</feature>
<sequence>MASSIRCHKIRAQHALCFVALIRCVAVAAGANLITNGGFETNSFTGWTKAGTTNFFFVYHNLTDLAADQDAVQGAQPDTYAPTSRSGYYAAAFGSPGSIAQAVATTSGVTYTVTFLFGVGSNSGKATPNSLTVTAGSTTIFTMSSTPQQDFVSYSAVFTASSTSTTVKFALTDNPSSLHLDDIAVSPPSPPPPPNPPPPKPPPPNPPPPSPPPPNPPPNPP</sequence>
<accession>A0A1Y1IGM3</accession>
<proteinExistence type="predicted"/>
<keyword evidence="5" id="KW-1185">Reference proteome</keyword>
<dbReference type="OMA" id="PGFTHES"/>
<dbReference type="PRINTS" id="PR01217">
    <property type="entry name" value="PRICHEXTENSN"/>
</dbReference>
<protein>
    <recommendedName>
        <fullName evidence="3">DUF642 domain-containing protein</fullName>
    </recommendedName>
</protein>
<feature type="region of interest" description="Disordered" evidence="1">
    <location>
        <begin position="178"/>
        <end position="221"/>
    </location>
</feature>
<dbReference type="AlphaFoldDB" id="A0A1Y1IGM3"/>
<evidence type="ECO:0000256" key="1">
    <source>
        <dbReference type="SAM" id="MobiDB-lite"/>
    </source>
</evidence>
<evidence type="ECO:0000313" key="4">
    <source>
        <dbReference type="EMBL" id="GAQ90005.1"/>
    </source>
</evidence>
<dbReference type="Gene3D" id="2.60.120.260">
    <property type="entry name" value="Galactose-binding domain-like"/>
    <property type="match status" value="1"/>
</dbReference>
<dbReference type="Proteomes" id="UP000054558">
    <property type="component" value="Unassembled WGS sequence"/>
</dbReference>
<feature type="signal peptide" evidence="2">
    <location>
        <begin position="1"/>
        <end position="30"/>
    </location>
</feature>
<dbReference type="Pfam" id="PF04862">
    <property type="entry name" value="DUF642"/>
    <property type="match status" value="1"/>
</dbReference>
<name>A0A1Y1IGM3_KLENI</name>
<feature type="non-terminal residue" evidence="4">
    <location>
        <position position="221"/>
    </location>
</feature>